<keyword evidence="16" id="KW-0675">Receptor</keyword>
<dbReference type="InterPro" id="IPR000719">
    <property type="entry name" value="Prot_kinase_dom"/>
</dbReference>
<accession>A0AAD7KMJ5</accession>
<dbReference type="GO" id="GO:0004674">
    <property type="term" value="F:protein serine/threonine kinase activity"/>
    <property type="evidence" value="ECO:0007669"/>
    <property type="project" value="UniProtKB-KW"/>
</dbReference>
<dbReference type="PANTHER" id="PTHR27009">
    <property type="entry name" value="RUST RESISTANCE KINASE LR10-RELATED"/>
    <property type="match status" value="1"/>
</dbReference>
<comment type="subcellular location">
    <subcellularLocation>
        <location evidence="1">Membrane</location>
        <topology evidence="1">Single-pass type I membrane protein</topology>
    </subcellularLocation>
</comment>
<evidence type="ECO:0000256" key="4">
    <source>
        <dbReference type="ARBA" id="ARBA00022692"/>
    </source>
</evidence>
<dbReference type="Gene3D" id="3.30.200.20">
    <property type="entry name" value="Phosphorylase Kinase, domain 1"/>
    <property type="match status" value="1"/>
</dbReference>
<keyword evidence="10" id="KW-0472">Membrane</keyword>
<proteinExistence type="inferred from homology"/>
<evidence type="ECO:0000256" key="6">
    <source>
        <dbReference type="ARBA" id="ARBA00022741"/>
    </source>
</evidence>
<dbReference type="GO" id="GO:0005524">
    <property type="term" value="F:ATP binding"/>
    <property type="evidence" value="ECO:0007669"/>
    <property type="project" value="UniProtKB-UniRule"/>
</dbReference>
<evidence type="ECO:0000256" key="3">
    <source>
        <dbReference type="ARBA" id="ARBA00022679"/>
    </source>
</evidence>
<dbReference type="Pfam" id="PF00069">
    <property type="entry name" value="Pkinase"/>
    <property type="match status" value="1"/>
</dbReference>
<organism evidence="16 17">
    <name type="scientific">Quillaja saponaria</name>
    <name type="common">Soap bark tree</name>
    <dbReference type="NCBI Taxonomy" id="32244"/>
    <lineage>
        <taxon>Eukaryota</taxon>
        <taxon>Viridiplantae</taxon>
        <taxon>Streptophyta</taxon>
        <taxon>Embryophyta</taxon>
        <taxon>Tracheophyta</taxon>
        <taxon>Spermatophyta</taxon>
        <taxon>Magnoliopsida</taxon>
        <taxon>eudicotyledons</taxon>
        <taxon>Gunneridae</taxon>
        <taxon>Pentapetalae</taxon>
        <taxon>rosids</taxon>
        <taxon>fabids</taxon>
        <taxon>Fabales</taxon>
        <taxon>Quillajaceae</taxon>
        <taxon>Quillaja</taxon>
    </lineage>
</organism>
<feature type="domain" description="Protein kinase" evidence="15">
    <location>
        <begin position="49"/>
        <end position="335"/>
    </location>
</feature>
<keyword evidence="11" id="KW-0325">Glycoprotein</keyword>
<feature type="binding site" evidence="12">
    <location>
        <position position="77"/>
    </location>
    <ligand>
        <name>ATP</name>
        <dbReference type="ChEBI" id="CHEBI:30616"/>
    </ligand>
</feature>
<evidence type="ECO:0000313" key="17">
    <source>
        <dbReference type="Proteomes" id="UP001163823"/>
    </source>
</evidence>
<dbReference type="InterPro" id="IPR011009">
    <property type="entry name" value="Kinase-like_dom_sf"/>
</dbReference>
<dbReference type="Proteomes" id="UP001163823">
    <property type="component" value="Unassembled WGS sequence"/>
</dbReference>
<evidence type="ECO:0000259" key="15">
    <source>
        <dbReference type="PROSITE" id="PS50011"/>
    </source>
</evidence>
<dbReference type="InterPro" id="IPR017441">
    <property type="entry name" value="Protein_kinase_ATP_BS"/>
</dbReference>
<dbReference type="KEGG" id="qsa:O6P43_034423"/>
<dbReference type="PROSITE" id="PS50011">
    <property type="entry name" value="PROTEIN_KINASE_DOM"/>
    <property type="match status" value="1"/>
</dbReference>
<dbReference type="Gene3D" id="1.10.510.10">
    <property type="entry name" value="Transferase(Phosphotransferase) domain 1"/>
    <property type="match status" value="1"/>
</dbReference>
<gene>
    <name evidence="16" type="ORF">O6P43_034423</name>
</gene>
<keyword evidence="3" id="KW-0808">Transferase</keyword>
<evidence type="ECO:0000256" key="11">
    <source>
        <dbReference type="ARBA" id="ARBA00023180"/>
    </source>
</evidence>
<keyword evidence="6 12" id="KW-0547">Nucleotide-binding</keyword>
<keyword evidence="9" id="KW-1133">Transmembrane helix</keyword>
<evidence type="ECO:0000256" key="1">
    <source>
        <dbReference type="ARBA" id="ARBA00004479"/>
    </source>
</evidence>
<evidence type="ECO:0000256" key="7">
    <source>
        <dbReference type="ARBA" id="ARBA00022777"/>
    </source>
</evidence>
<sequence length="362" mass="40942">MVVAVAVFHIYRSSKAREEYEARIEQFLDDYKALKPTRYSYADIKKITNQFKEKLGQGAYGIVYKGRVSSEIHVAVKILNHSRGNGEEFINEVGTMGKIHHVNIVRLVGFCADGLQRALVYELLPNDSLERFITSPDKRSHFLDWETLQDIALGIAKGIEYLHQGCDHQIVHFDIKPHNILLDENFIPKISDFGLAKLCSKDQSVVSMTAARGTVGYIAPEVFSRNFGKVSYKSDIYSFGILLLEMVGGKKNVEVTLENDTQIYYPEWIYNLLEEGEDLRIHIEEEKDSEIAKKLAIVGLWCIQWHPVDRPSMKIVVQMLVGVETKLSMPPNPFASTGPMKTTASIPPRRVNQGLGAIQEVE</sequence>
<evidence type="ECO:0000256" key="9">
    <source>
        <dbReference type="ARBA" id="ARBA00022989"/>
    </source>
</evidence>
<dbReference type="PROSITE" id="PS00108">
    <property type="entry name" value="PROTEIN_KINASE_ST"/>
    <property type="match status" value="1"/>
</dbReference>
<keyword evidence="4" id="KW-0812">Transmembrane</keyword>
<comment type="similarity">
    <text evidence="13">Belongs to the protein kinase superfamily.</text>
</comment>
<keyword evidence="17" id="KW-1185">Reference proteome</keyword>
<dbReference type="FunFam" id="3.30.200.20:FF:000178">
    <property type="entry name" value="serine/threonine-protein kinase PBS1-like"/>
    <property type="match status" value="1"/>
</dbReference>
<keyword evidence="7 16" id="KW-0418">Kinase</keyword>
<dbReference type="AlphaFoldDB" id="A0AAD7KMJ5"/>
<evidence type="ECO:0000256" key="12">
    <source>
        <dbReference type="PROSITE-ProRule" id="PRU10141"/>
    </source>
</evidence>
<evidence type="ECO:0000256" key="14">
    <source>
        <dbReference type="SAM" id="MobiDB-lite"/>
    </source>
</evidence>
<dbReference type="GO" id="GO:0016020">
    <property type="term" value="C:membrane"/>
    <property type="evidence" value="ECO:0007669"/>
    <property type="project" value="UniProtKB-SubCell"/>
</dbReference>
<dbReference type="SMART" id="SM00220">
    <property type="entry name" value="S_TKc"/>
    <property type="match status" value="1"/>
</dbReference>
<keyword evidence="2 13" id="KW-0723">Serine/threonine-protein kinase</keyword>
<evidence type="ECO:0000256" key="10">
    <source>
        <dbReference type="ARBA" id="ARBA00023136"/>
    </source>
</evidence>
<dbReference type="PROSITE" id="PS00107">
    <property type="entry name" value="PROTEIN_KINASE_ATP"/>
    <property type="match status" value="1"/>
</dbReference>
<comment type="caution">
    <text evidence="16">The sequence shown here is derived from an EMBL/GenBank/DDBJ whole genome shotgun (WGS) entry which is preliminary data.</text>
</comment>
<dbReference type="EMBL" id="JARAOO010000022">
    <property type="protein sequence ID" value="KAJ7942543.1"/>
    <property type="molecule type" value="Genomic_DNA"/>
</dbReference>
<evidence type="ECO:0000313" key="16">
    <source>
        <dbReference type="EMBL" id="KAJ7942543.1"/>
    </source>
</evidence>
<evidence type="ECO:0000256" key="8">
    <source>
        <dbReference type="ARBA" id="ARBA00022840"/>
    </source>
</evidence>
<keyword evidence="5" id="KW-0732">Signal</keyword>
<dbReference type="InterPro" id="IPR008271">
    <property type="entry name" value="Ser/Thr_kinase_AS"/>
</dbReference>
<dbReference type="InterPro" id="IPR045874">
    <property type="entry name" value="LRK10/LRL21-25-like"/>
</dbReference>
<dbReference type="SUPFAM" id="SSF56112">
    <property type="entry name" value="Protein kinase-like (PK-like)"/>
    <property type="match status" value="1"/>
</dbReference>
<keyword evidence="8 12" id="KW-0067">ATP-binding</keyword>
<evidence type="ECO:0000256" key="13">
    <source>
        <dbReference type="RuleBase" id="RU000304"/>
    </source>
</evidence>
<evidence type="ECO:0000256" key="2">
    <source>
        <dbReference type="ARBA" id="ARBA00022527"/>
    </source>
</evidence>
<evidence type="ECO:0000256" key="5">
    <source>
        <dbReference type="ARBA" id="ARBA00022729"/>
    </source>
</evidence>
<feature type="region of interest" description="Disordered" evidence="14">
    <location>
        <begin position="332"/>
        <end position="362"/>
    </location>
</feature>
<protein>
    <submittedName>
        <fullName evidence="16">Receptor-like protein kinase</fullName>
    </submittedName>
</protein>
<reference evidence="16" key="1">
    <citation type="journal article" date="2023" name="Science">
        <title>Elucidation of the pathway for biosynthesis of saponin adjuvants from the soapbark tree.</title>
        <authorList>
            <person name="Reed J."/>
            <person name="Orme A."/>
            <person name="El-Demerdash A."/>
            <person name="Owen C."/>
            <person name="Martin L.B.B."/>
            <person name="Misra R.C."/>
            <person name="Kikuchi S."/>
            <person name="Rejzek M."/>
            <person name="Martin A.C."/>
            <person name="Harkess A."/>
            <person name="Leebens-Mack J."/>
            <person name="Louveau T."/>
            <person name="Stephenson M.J."/>
            <person name="Osbourn A."/>
        </authorList>
    </citation>
    <scope>NUCLEOTIDE SEQUENCE</scope>
    <source>
        <strain evidence="16">S10</strain>
    </source>
</reference>
<name>A0AAD7KMJ5_QUISA</name>
<dbReference type="FunFam" id="1.10.510.10:FF:000590">
    <property type="entry name" value="PR5-like receptor kinase"/>
    <property type="match status" value="1"/>
</dbReference>